<reference evidence="3" key="2">
    <citation type="submission" date="2020-02" db="EMBL/GenBank/DDBJ databases">
        <authorList>
            <person name="Littmann E."/>
            <person name="Sorbara M."/>
        </authorList>
    </citation>
    <scope>NUCLEOTIDE SEQUENCE</scope>
    <source>
        <strain evidence="3">MSK.1.17</strain>
    </source>
</reference>
<organism evidence="2 5">
    <name type="scientific">Enterocloster aldenensis</name>
    <dbReference type="NCBI Taxonomy" id="358742"/>
    <lineage>
        <taxon>Bacteria</taxon>
        <taxon>Bacillati</taxon>
        <taxon>Bacillota</taxon>
        <taxon>Clostridia</taxon>
        <taxon>Lachnospirales</taxon>
        <taxon>Lachnospiraceae</taxon>
        <taxon>Enterocloster</taxon>
    </lineage>
</organism>
<feature type="transmembrane region" description="Helical" evidence="1">
    <location>
        <begin position="110"/>
        <end position="133"/>
    </location>
</feature>
<keyword evidence="4" id="KW-1185">Reference proteome</keyword>
<sequence length="227" mass="24449">MENYLGILRVLGAASFGLGGITFLLSFRWRMDGLKLVRHHIRWDASVITIIAISAALNAGAAIITGPIRFGWISFRPGAAITPVLGILFGIPGAIGAGLGNVISDILKGFISPASVSGFLGNFFAFALIPGMIVRDASLKNKNSWMQYIAGICVGAGFGMLSMPWFIDVTGTMPPVAAWTTEPFALLMNRILSPLLLGPVFLKILYPFTVKNGMYWRQENTATVENL</sequence>
<dbReference type="Proteomes" id="UP001299608">
    <property type="component" value="Unassembled WGS sequence"/>
</dbReference>
<accession>A0AAW5BXM4</accession>
<dbReference type="Proteomes" id="UP000669239">
    <property type="component" value="Unassembled WGS sequence"/>
</dbReference>
<feature type="transmembrane region" description="Helical" evidence="1">
    <location>
        <begin position="7"/>
        <end position="27"/>
    </location>
</feature>
<reference evidence="2" key="3">
    <citation type="submission" date="2022-01" db="EMBL/GenBank/DDBJ databases">
        <title>Collection of gut derived symbiotic bacterial strains cultured from healthy donors.</title>
        <authorList>
            <person name="Lin H."/>
            <person name="Kohout C."/>
            <person name="Waligurski E."/>
            <person name="Pamer E.G."/>
        </authorList>
    </citation>
    <scope>NUCLEOTIDE SEQUENCE</scope>
    <source>
        <strain evidence="2">DFI.6.55</strain>
    </source>
</reference>
<reference evidence="3 4" key="1">
    <citation type="journal article" date="2020" name="Cell Host Microbe">
        <title>Functional and Genomic Variation between Human-Derived Isolates of Lachnospiraceae Reveals Inter- and Intra-Species Diversity.</title>
        <authorList>
            <person name="Sorbara M.T."/>
            <person name="Littmann E.R."/>
            <person name="Fontana E."/>
            <person name="Moody T.U."/>
            <person name="Kohout C.E."/>
            <person name="Gjonbalaj M."/>
            <person name="Eaton V."/>
            <person name="Seok R."/>
            <person name="Leiner I.M."/>
            <person name="Pamer E.G."/>
        </authorList>
    </citation>
    <scope>NUCLEOTIDE SEQUENCE [LARGE SCALE GENOMIC DNA]</scope>
    <source>
        <strain evidence="3 4">MSK.1.17</strain>
    </source>
</reference>
<evidence type="ECO:0000313" key="5">
    <source>
        <dbReference type="Proteomes" id="UP001299608"/>
    </source>
</evidence>
<comment type="caution">
    <text evidence="2">The sequence shown here is derived from an EMBL/GenBank/DDBJ whole genome shotgun (WGS) entry which is preliminary data.</text>
</comment>
<dbReference type="AlphaFoldDB" id="A0AAW5BXM4"/>
<feature type="transmembrane region" description="Helical" evidence="1">
    <location>
        <begin position="80"/>
        <end position="104"/>
    </location>
</feature>
<dbReference type="RefSeq" id="WP_165642210.1">
    <property type="nucleotide sequence ID" value="NZ_JAAITT010000015.1"/>
</dbReference>
<name>A0AAW5BXM4_9FIRM</name>
<evidence type="ECO:0000313" key="3">
    <source>
        <dbReference type="EMBL" id="NSJ49463.1"/>
    </source>
</evidence>
<evidence type="ECO:0000256" key="1">
    <source>
        <dbReference type="SAM" id="Phobius"/>
    </source>
</evidence>
<dbReference type="Gene3D" id="1.10.1760.20">
    <property type="match status" value="1"/>
</dbReference>
<keyword evidence="1" id="KW-0812">Transmembrane</keyword>
<keyword evidence="1" id="KW-1133">Transmembrane helix</keyword>
<gene>
    <name evidence="3" type="ORF">G5B36_12215</name>
    <name evidence="2" type="ORF">L0N08_07935</name>
</gene>
<dbReference type="EMBL" id="JAAITT010000015">
    <property type="protein sequence ID" value="NSJ49463.1"/>
    <property type="molecule type" value="Genomic_DNA"/>
</dbReference>
<feature type="transmembrane region" description="Helical" evidence="1">
    <location>
        <begin position="187"/>
        <end position="208"/>
    </location>
</feature>
<protein>
    <submittedName>
        <fullName evidence="2">QueT transporter family protein</fullName>
    </submittedName>
</protein>
<proteinExistence type="predicted"/>
<evidence type="ECO:0000313" key="4">
    <source>
        <dbReference type="Proteomes" id="UP000669239"/>
    </source>
</evidence>
<feature type="transmembrane region" description="Helical" evidence="1">
    <location>
        <begin position="145"/>
        <end position="167"/>
    </location>
</feature>
<feature type="transmembrane region" description="Helical" evidence="1">
    <location>
        <begin position="47"/>
        <end position="68"/>
    </location>
</feature>
<dbReference type="EMBL" id="JAKNGE010000008">
    <property type="protein sequence ID" value="MCG4745335.1"/>
    <property type="molecule type" value="Genomic_DNA"/>
</dbReference>
<evidence type="ECO:0000313" key="2">
    <source>
        <dbReference type="EMBL" id="MCG4745335.1"/>
    </source>
</evidence>
<keyword evidence="1" id="KW-0472">Membrane</keyword>